<gene>
    <name evidence="2" type="ORF">BBO_08287</name>
</gene>
<feature type="compositionally biased region" description="Polar residues" evidence="1">
    <location>
        <begin position="25"/>
        <end position="37"/>
    </location>
</feature>
<evidence type="ECO:0000313" key="3">
    <source>
        <dbReference type="Proteomes" id="UP000076863"/>
    </source>
</evidence>
<feature type="compositionally biased region" description="Polar residues" evidence="1">
    <location>
        <begin position="124"/>
        <end position="135"/>
    </location>
</feature>
<sequence>MSYGNAQISPADSPAYFSKAAQGSPPVQSQSSFSGSPAHSARMPSYDSHNSHGGMNRAIEAGATAYPGSRPNVRQSLPSTAASGAYQHQGQGYHQTLTVRRSVADISAMQASRQGFQPYRPEDIQQQAQSRNQDNAGPPRPMPAQETGTGGPYDGGDWASPPAPQVKLRQSSFFWEQK</sequence>
<dbReference type="AlphaFoldDB" id="A0A166S4L4"/>
<name>A0A166S4L4_9HYPO</name>
<comment type="caution">
    <text evidence="2">The sequence shown here is derived from an EMBL/GenBank/DDBJ whole genome shotgun (WGS) entry which is preliminary data.</text>
</comment>
<evidence type="ECO:0000256" key="1">
    <source>
        <dbReference type="SAM" id="MobiDB-lite"/>
    </source>
</evidence>
<feature type="compositionally biased region" description="Low complexity" evidence="1">
    <location>
        <begin position="86"/>
        <end position="95"/>
    </location>
</feature>
<keyword evidence="3" id="KW-1185">Reference proteome</keyword>
<feature type="compositionally biased region" description="Polar residues" evidence="1">
    <location>
        <begin position="1"/>
        <end position="10"/>
    </location>
</feature>
<feature type="compositionally biased region" description="Polar residues" evidence="1">
    <location>
        <begin position="72"/>
        <end position="82"/>
    </location>
</feature>
<dbReference type="Proteomes" id="UP000076863">
    <property type="component" value="Unassembled WGS sequence"/>
</dbReference>
<reference evidence="2 3" key="1">
    <citation type="journal article" date="2016" name="Genome Biol. Evol.">
        <title>Divergent and convergent evolution of fungal pathogenicity.</title>
        <authorList>
            <person name="Shang Y."/>
            <person name="Xiao G."/>
            <person name="Zheng P."/>
            <person name="Cen K."/>
            <person name="Zhan S."/>
            <person name="Wang C."/>
        </authorList>
    </citation>
    <scope>NUCLEOTIDE SEQUENCE [LARGE SCALE GENOMIC DNA]</scope>
    <source>
        <strain evidence="2 3">RCEF 3172</strain>
    </source>
</reference>
<proteinExistence type="predicted"/>
<dbReference type="EMBL" id="AZHA01000037">
    <property type="protein sequence ID" value="OAA36115.1"/>
    <property type="molecule type" value="Genomic_DNA"/>
</dbReference>
<feature type="compositionally biased region" description="Polar residues" evidence="1">
    <location>
        <begin position="168"/>
        <end position="178"/>
    </location>
</feature>
<protein>
    <submittedName>
        <fullName evidence="2">Uncharacterized protein</fullName>
    </submittedName>
</protein>
<organism evidence="2 3">
    <name type="scientific">Beauveria brongniartii RCEF 3172</name>
    <dbReference type="NCBI Taxonomy" id="1081107"/>
    <lineage>
        <taxon>Eukaryota</taxon>
        <taxon>Fungi</taxon>
        <taxon>Dikarya</taxon>
        <taxon>Ascomycota</taxon>
        <taxon>Pezizomycotina</taxon>
        <taxon>Sordariomycetes</taxon>
        <taxon>Hypocreomycetidae</taxon>
        <taxon>Hypocreales</taxon>
        <taxon>Cordycipitaceae</taxon>
        <taxon>Beauveria</taxon>
        <taxon>Beauveria brongniartii</taxon>
    </lineage>
</organism>
<accession>A0A166S4L4</accession>
<evidence type="ECO:0000313" key="2">
    <source>
        <dbReference type="EMBL" id="OAA36115.1"/>
    </source>
</evidence>
<feature type="region of interest" description="Disordered" evidence="1">
    <location>
        <begin position="1"/>
        <end position="178"/>
    </location>
</feature>